<keyword evidence="3" id="KW-1185">Reference proteome</keyword>
<evidence type="ECO:0000313" key="3">
    <source>
        <dbReference type="Proteomes" id="UP000053890"/>
    </source>
</evidence>
<accession>A0A194SCI8</accession>
<feature type="compositionally biased region" description="Basic residues" evidence="1">
    <location>
        <begin position="14"/>
        <end position="31"/>
    </location>
</feature>
<evidence type="ECO:0000256" key="1">
    <source>
        <dbReference type="SAM" id="MobiDB-lite"/>
    </source>
</evidence>
<dbReference type="EMBL" id="KQ474075">
    <property type="protein sequence ID" value="KPV77106.1"/>
    <property type="molecule type" value="Genomic_DNA"/>
</dbReference>
<protein>
    <submittedName>
        <fullName evidence="2">Uncharacterized protein</fullName>
    </submittedName>
</protein>
<proteinExistence type="predicted"/>
<feature type="region of interest" description="Disordered" evidence="1">
    <location>
        <begin position="1"/>
        <end position="40"/>
    </location>
</feature>
<organism evidence="2 3">
    <name type="scientific">Rhodotorula graminis (strain WP1)</name>
    <dbReference type="NCBI Taxonomy" id="578459"/>
    <lineage>
        <taxon>Eukaryota</taxon>
        <taxon>Fungi</taxon>
        <taxon>Dikarya</taxon>
        <taxon>Basidiomycota</taxon>
        <taxon>Pucciniomycotina</taxon>
        <taxon>Microbotryomycetes</taxon>
        <taxon>Sporidiobolales</taxon>
        <taxon>Sporidiobolaceae</taxon>
        <taxon>Rhodotorula</taxon>
    </lineage>
</organism>
<dbReference type="GeneID" id="28979321"/>
<dbReference type="Proteomes" id="UP000053890">
    <property type="component" value="Unassembled WGS sequence"/>
</dbReference>
<name>A0A194SCI8_RHOGW</name>
<reference evidence="2 3" key="1">
    <citation type="journal article" date="2015" name="Front. Microbiol.">
        <title>Genome sequence of the plant growth promoting endophytic yeast Rhodotorula graminis WP1.</title>
        <authorList>
            <person name="Firrincieli A."/>
            <person name="Otillar R."/>
            <person name="Salamov A."/>
            <person name="Schmutz J."/>
            <person name="Khan Z."/>
            <person name="Redman R.S."/>
            <person name="Fleck N.D."/>
            <person name="Lindquist E."/>
            <person name="Grigoriev I.V."/>
            <person name="Doty S.L."/>
        </authorList>
    </citation>
    <scope>NUCLEOTIDE SEQUENCE [LARGE SCALE GENOMIC DNA]</scope>
    <source>
        <strain evidence="2 3">WP1</strain>
    </source>
</reference>
<feature type="non-terminal residue" evidence="2">
    <location>
        <position position="1"/>
    </location>
</feature>
<evidence type="ECO:0000313" key="2">
    <source>
        <dbReference type="EMBL" id="KPV77106.1"/>
    </source>
</evidence>
<gene>
    <name evidence="2" type="ORF">RHOBADRAFT_66135</name>
</gene>
<sequence length="84" mass="9353">RDAVRVLRHSLVPTRRRPRLAAPPRARHRPGRPLPPCDHLQEPHHCASTTCGQVQGELSGRRAPSGSRWRVCLEAKRPSNVEGG</sequence>
<dbReference type="RefSeq" id="XP_018273155.1">
    <property type="nucleotide sequence ID" value="XM_018418874.1"/>
</dbReference>
<dbReference type="AlphaFoldDB" id="A0A194SCI8"/>